<keyword evidence="2" id="KW-0732">Signal</keyword>
<name>A0A420YG39_9PEZI</name>
<feature type="compositionally biased region" description="Polar residues" evidence="1">
    <location>
        <begin position="103"/>
        <end position="127"/>
    </location>
</feature>
<reference evidence="3 4" key="1">
    <citation type="submission" date="2018-08" db="EMBL/GenBank/DDBJ databases">
        <title>Draft genome of the lignicolous fungus Coniochaeta pulveracea.</title>
        <authorList>
            <person name="Borstlap C.J."/>
            <person name="De Witt R.N."/>
            <person name="Botha A."/>
            <person name="Volschenk H."/>
        </authorList>
    </citation>
    <scope>NUCLEOTIDE SEQUENCE [LARGE SCALE GENOMIC DNA]</scope>
    <source>
        <strain evidence="3 4">CAB683</strain>
    </source>
</reference>
<evidence type="ECO:0000313" key="3">
    <source>
        <dbReference type="EMBL" id="RKU46830.1"/>
    </source>
</evidence>
<feature type="region of interest" description="Disordered" evidence="1">
    <location>
        <begin position="103"/>
        <end position="140"/>
    </location>
</feature>
<feature type="signal peptide" evidence="2">
    <location>
        <begin position="1"/>
        <end position="17"/>
    </location>
</feature>
<dbReference type="AlphaFoldDB" id="A0A420YG39"/>
<evidence type="ECO:0000256" key="2">
    <source>
        <dbReference type="SAM" id="SignalP"/>
    </source>
</evidence>
<proteinExistence type="predicted"/>
<gene>
    <name evidence="3" type="ORF">DL546_007935</name>
</gene>
<dbReference type="EMBL" id="QVQW01000012">
    <property type="protein sequence ID" value="RKU46830.1"/>
    <property type="molecule type" value="Genomic_DNA"/>
</dbReference>
<accession>A0A420YG39</accession>
<dbReference type="Proteomes" id="UP000275385">
    <property type="component" value="Unassembled WGS sequence"/>
</dbReference>
<dbReference type="PROSITE" id="PS51257">
    <property type="entry name" value="PROKAR_LIPOPROTEIN"/>
    <property type="match status" value="1"/>
</dbReference>
<feature type="compositionally biased region" description="Polar residues" evidence="1">
    <location>
        <begin position="199"/>
        <end position="218"/>
    </location>
</feature>
<protein>
    <submittedName>
        <fullName evidence="3">Uncharacterized protein</fullName>
    </submittedName>
</protein>
<feature type="compositionally biased region" description="Low complexity" evidence="1">
    <location>
        <begin position="185"/>
        <end position="198"/>
    </location>
</feature>
<keyword evidence="4" id="KW-1185">Reference proteome</keyword>
<dbReference type="STRING" id="177199.A0A420YG39"/>
<organism evidence="3 4">
    <name type="scientific">Coniochaeta pulveracea</name>
    <dbReference type="NCBI Taxonomy" id="177199"/>
    <lineage>
        <taxon>Eukaryota</taxon>
        <taxon>Fungi</taxon>
        <taxon>Dikarya</taxon>
        <taxon>Ascomycota</taxon>
        <taxon>Pezizomycotina</taxon>
        <taxon>Sordariomycetes</taxon>
        <taxon>Sordariomycetidae</taxon>
        <taxon>Coniochaetales</taxon>
        <taxon>Coniochaetaceae</taxon>
        <taxon>Coniochaeta</taxon>
    </lineage>
</organism>
<feature type="compositionally biased region" description="Gly residues" evidence="1">
    <location>
        <begin position="175"/>
        <end position="184"/>
    </location>
</feature>
<evidence type="ECO:0000313" key="4">
    <source>
        <dbReference type="Proteomes" id="UP000275385"/>
    </source>
</evidence>
<evidence type="ECO:0000256" key="1">
    <source>
        <dbReference type="SAM" id="MobiDB-lite"/>
    </source>
</evidence>
<feature type="compositionally biased region" description="Low complexity" evidence="1">
    <location>
        <begin position="219"/>
        <end position="264"/>
    </location>
</feature>
<sequence length="291" mass="28445">MFSKIIFAVLAAGLTSAKVARDDNQGNAPASVACNPVAAGFKLEDIDHNEYAIVRRDALKRGGATDFILLEPTVLTGPDGVNVTAYATMAYGGPTQTVYVSSTSPTASVGSETTPGNPATQSVSTPTGIPVANSVPSSETTWYTTTQSGYATTTNTFTTSVSGSITQTVTASTGTGTGSAGTGTGSPPASPTSGAPSSLPTAISSIPTGTADTTIVTASGSPTIPSTSVTTAVTTSTTGHSGSSTTTTHGSATSSTTNPSATATATSNGVKAAKAGGAWLFGLGGLVVMLA</sequence>
<feature type="chain" id="PRO_5019479930" evidence="2">
    <location>
        <begin position="18"/>
        <end position="291"/>
    </location>
</feature>
<comment type="caution">
    <text evidence="3">The sequence shown here is derived from an EMBL/GenBank/DDBJ whole genome shotgun (WGS) entry which is preliminary data.</text>
</comment>
<feature type="region of interest" description="Disordered" evidence="1">
    <location>
        <begin position="169"/>
        <end position="264"/>
    </location>
</feature>